<dbReference type="AlphaFoldDB" id="I4C6G4"/>
<dbReference type="STRING" id="706587.Desti_2474"/>
<evidence type="ECO:0000313" key="2">
    <source>
        <dbReference type="Proteomes" id="UP000006055"/>
    </source>
</evidence>
<accession>I4C6G4</accession>
<sequence length="92" mass="10305">MSTPESKWDTKIIEKMHPGAVTFAWDDGEIVTIPAPAGALKSLQTAWEWVDPQLREFAKGKGRPRSVCLRLDSGEFRGLKFPDVNTSLDPYD</sequence>
<reference evidence="2" key="1">
    <citation type="submission" date="2012-06" db="EMBL/GenBank/DDBJ databases">
        <title>Complete sequence of chromosome of Desulfomonile tiedjei DSM 6799.</title>
        <authorList>
            <person name="Lucas S."/>
            <person name="Copeland A."/>
            <person name="Lapidus A."/>
            <person name="Glavina del Rio T."/>
            <person name="Dalin E."/>
            <person name="Tice H."/>
            <person name="Bruce D."/>
            <person name="Goodwin L."/>
            <person name="Pitluck S."/>
            <person name="Peters L."/>
            <person name="Ovchinnikova G."/>
            <person name="Zeytun A."/>
            <person name="Lu M."/>
            <person name="Kyrpides N."/>
            <person name="Mavromatis K."/>
            <person name="Ivanova N."/>
            <person name="Brettin T."/>
            <person name="Detter J.C."/>
            <person name="Han C."/>
            <person name="Larimer F."/>
            <person name="Land M."/>
            <person name="Hauser L."/>
            <person name="Markowitz V."/>
            <person name="Cheng J.-F."/>
            <person name="Hugenholtz P."/>
            <person name="Woyke T."/>
            <person name="Wu D."/>
            <person name="Spring S."/>
            <person name="Schroeder M."/>
            <person name="Brambilla E."/>
            <person name="Klenk H.-P."/>
            <person name="Eisen J.A."/>
        </authorList>
    </citation>
    <scope>NUCLEOTIDE SEQUENCE [LARGE SCALE GENOMIC DNA]</scope>
    <source>
        <strain evidence="2">ATCC 49306 / DSM 6799 / DCB-1</strain>
    </source>
</reference>
<gene>
    <name evidence="1" type="ordered locus">Desti_2474</name>
</gene>
<organism evidence="1 2">
    <name type="scientific">Desulfomonile tiedjei (strain ATCC 49306 / DSM 6799 / DCB-1)</name>
    <dbReference type="NCBI Taxonomy" id="706587"/>
    <lineage>
        <taxon>Bacteria</taxon>
        <taxon>Pseudomonadati</taxon>
        <taxon>Thermodesulfobacteriota</taxon>
        <taxon>Desulfomonilia</taxon>
        <taxon>Desulfomonilales</taxon>
        <taxon>Desulfomonilaceae</taxon>
        <taxon>Desulfomonile</taxon>
    </lineage>
</organism>
<dbReference type="Proteomes" id="UP000006055">
    <property type="component" value="Chromosome"/>
</dbReference>
<dbReference type="EMBL" id="CP003360">
    <property type="protein sequence ID" value="AFM25155.1"/>
    <property type="molecule type" value="Genomic_DNA"/>
</dbReference>
<dbReference type="HOGENOM" id="CLU_2408523_0_0_7"/>
<name>I4C6G4_DESTA</name>
<evidence type="ECO:0000313" key="1">
    <source>
        <dbReference type="EMBL" id="AFM25155.1"/>
    </source>
</evidence>
<keyword evidence="2" id="KW-1185">Reference proteome</keyword>
<dbReference type="KEGG" id="dti:Desti_2474"/>
<proteinExistence type="predicted"/>
<dbReference type="RefSeq" id="WP_014810297.1">
    <property type="nucleotide sequence ID" value="NC_018025.1"/>
</dbReference>
<protein>
    <submittedName>
        <fullName evidence="1">Uncharacterized protein</fullName>
    </submittedName>
</protein>